<dbReference type="Gene3D" id="1.20.1300.10">
    <property type="entry name" value="Fumarate reductase/succinate dehydrogenase, transmembrane subunit"/>
    <property type="match status" value="1"/>
</dbReference>
<evidence type="ECO:0000256" key="2">
    <source>
        <dbReference type="ARBA" id="ARBA00022617"/>
    </source>
</evidence>
<name>A0ABX6C4J7_9CHLR</name>
<keyword evidence="6" id="KW-0408">Iron</keyword>
<evidence type="ECO:0000256" key="7">
    <source>
        <dbReference type="ARBA" id="ARBA00023136"/>
    </source>
</evidence>
<evidence type="ECO:0000256" key="3">
    <source>
        <dbReference type="ARBA" id="ARBA00022692"/>
    </source>
</evidence>
<evidence type="ECO:0000256" key="4">
    <source>
        <dbReference type="ARBA" id="ARBA00022723"/>
    </source>
</evidence>
<feature type="transmembrane region" description="Helical" evidence="8">
    <location>
        <begin position="36"/>
        <end position="55"/>
    </location>
</feature>
<dbReference type="NCBIfam" id="TIGR02046">
    <property type="entry name" value="sdhC_b558_fam"/>
    <property type="match status" value="1"/>
</dbReference>
<evidence type="ECO:0000256" key="8">
    <source>
        <dbReference type="SAM" id="Phobius"/>
    </source>
</evidence>
<organism evidence="9 10">
    <name type="scientific">Tepidiforma bonchosmolovskayae</name>
    <dbReference type="NCBI Taxonomy" id="2601677"/>
    <lineage>
        <taxon>Bacteria</taxon>
        <taxon>Bacillati</taxon>
        <taxon>Chloroflexota</taxon>
        <taxon>Tepidiformia</taxon>
        <taxon>Tepidiformales</taxon>
        <taxon>Tepidiformaceae</taxon>
        <taxon>Tepidiforma</taxon>
    </lineage>
</organism>
<evidence type="ECO:0000313" key="10">
    <source>
        <dbReference type="Proteomes" id="UP000326331"/>
    </source>
</evidence>
<feature type="transmembrane region" description="Helical" evidence="8">
    <location>
        <begin position="220"/>
        <end position="245"/>
    </location>
</feature>
<protein>
    <submittedName>
        <fullName evidence="9">Succinate dehydrogenase cytochrome b subunit</fullName>
    </submittedName>
</protein>
<reference evidence="9 10" key="2">
    <citation type="submission" date="2019-10" db="EMBL/GenBank/DDBJ databases">
        <title>Thermopilla bonchosmolovskayae gen. nov., sp. nov., a moderately thermophilic Chloroflexi bacterium from a Chukotka hot spring (Arctic, Russia), representing a novel classis Thermopillaia, which include previously uncultivated lineage OLB14.</title>
        <authorList>
            <person name="Kochetkova T.V."/>
            <person name="Zayulina K.S."/>
            <person name="Zhigarkov V.S."/>
            <person name="Minaev N.V."/>
            <person name="Novikov A."/>
            <person name="Toshchakov S.V."/>
            <person name="Elcheninov A.G."/>
            <person name="Kublanov I.V."/>
        </authorList>
    </citation>
    <scope>NUCLEOTIDE SEQUENCE [LARGE SCALE GENOMIC DNA]</scope>
    <source>
        <strain evidence="9 10">3753O</strain>
    </source>
</reference>
<dbReference type="CDD" id="cd03498">
    <property type="entry name" value="SQR_TypeB_2_TM"/>
    <property type="match status" value="1"/>
</dbReference>
<dbReference type="RefSeq" id="WP_158067694.1">
    <property type="nucleotide sequence ID" value="NZ_CP042829.1"/>
</dbReference>
<keyword evidence="4" id="KW-0479">Metal-binding</keyword>
<comment type="subcellular location">
    <subcellularLocation>
        <location evidence="1">Membrane</location>
    </subcellularLocation>
</comment>
<dbReference type="Proteomes" id="UP000326331">
    <property type="component" value="Chromosome"/>
</dbReference>
<keyword evidence="7 8" id="KW-0472">Membrane</keyword>
<keyword evidence="10" id="KW-1185">Reference proteome</keyword>
<keyword evidence="3 8" id="KW-0812">Transmembrane</keyword>
<dbReference type="InterPro" id="IPR011138">
    <property type="entry name" value="Cytochrome_b-558"/>
</dbReference>
<reference evidence="9 10" key="1">
    <citation type="submission" date="2019-08" db="EMBL/GenBank/DDBJ databases">
        <authorList>
            <person name="Toschakov S.V."/>
        </authorList>
    </citation>
    <scope>NUCLEOTIDE SEQUENCE [LARGE SCALE GENOMIC DNA]</scope>
    <source>
        <strain evidence="9 10">3753O</strain>
    </source>
</reference>
<keyword evidence="5 8" id="KW-1133">Transmembrane helix</keyword>
<evidence type="ECO:0000256" key="1">
    <source>
        <dbReference type="ARBA" id="ARBA00004370"/>
    </source>
</evidence>
<feature type="transmembrane region" description="Helical" evidence="8">
    <location>
        <begin position="88"/>
        <end position="110"/>
    </location>
</feature>
<evidence type="ECO:0000256" key="5">
    <source>
        <dbReference type="ARBA" id="ARBA00022989"/>
    </source>
</evidence>
<gene>
    <name evidence="9" type="ORF">Tbon_10695</name>
</gene>
<feature type="transmembrane region" description="Helical" evidence="8">
    <location>
        <begin position="182"/>
        <end position="200"/>
    </location>
</feature>
<dbReference type="SUPFAM" id="SSF81343">
    <property type="entry name" value="Fumarate reductase respiratory complex transmembrane subunits"/>
    <property type="match status" value="1"/>
</dbReference>
<proteinExistence type="predicted"/>
<evidence type="ECO:0000256" key="6">
    <source>
        <dbReference type="ARBA" id="ARBA00023004"/>
    </source>
</evidence>
<dbReference type="Pfam" id="PF01127">
    <property type="entry name" value="Sdh_cyt"/>
    <property type="match status" value="1"/>
</dbReference>
<feature type="transmembrane region" description="Helical" evidence="8">
    <location>
        <begin position="131"/>
        <end position="152"/>
    </location>
</feature>
<dbReference type="EMBL" id="CP042829">
    <property type="protein sequence ID" value="QFG03744.1"/>
    <property type="molecule type" value="Genomic_DNA"/>
</dbReference>
<sequence>MLSGTRARGVQPLRQRRVRPRIWILDFYGSAVGKKAVMAVTGIVLLGFVLVHMLGNLHLYQGAEKMNWYGEYLREIGEPVLPRTGLLWIVRSLLIVSFALHIHAAATLTLMNRQSRQTKYQGGRDYLAANYAARTMRWSGVIVGLFVLYHLMDLTWGMGGADFTKGHPYENVVASLSRAPVAGVYIVANLLLGMHIYHGAWSLFQSLGWSHPRFNHWRRWFAMAFAAVIVIGNVSFPIAVLTGIVE</sequence>
<keyword evidence="2" id="KW-0349">Heme</keyword>
<dbReference type="InterPro" id="IPR000701">
    <property type="entry name" value="SuccDH_FuR_B_TM-su"/>
</dbReference>
<accession>A0ABX6C4J7</accession>
<evidence type="ECO:0000313" key="9">
    <source>
        <dbReference type="EMBL" id="QFG03744.1"/>
    </source>
</evidence>
<dbReference type="InterPro" id="IPR034804">
    <property type="entry name" value="SQR/QFR_C/D"/>
</dbReference>